<accession>A0A1H4BEA2</accession>
<keyword evidence="1" id="KW-0732">Signal</keyword>
<feature type="signal peptide" evidence="1">
    <location>
        <begin position="1"/>
        <end position="21"/>
    </location>
</feature>
<dbReference type="STRING" id="592050.SAMN05421875_11418"/>
<name>A0A1H4BEA2_9BURK</name>
<dbReference type="RefSeq" id="WP_092698430.1">
    <property type="nucleotide sequence ID" value="NZ_CAXIQL010000060.1"/>
</dbReference>
<protein>
    <recommendedName>
        <fullName evidence="4">DnrO protein</fullName>
    </recommendedName>
</protein>
<gene>
    <name evidence="2" type="ORF">SAMN05421875_11418</name>
</gene>
<evidence type="ECO:0000313" key="3">
    <source>
        <dbReference type="Proteomes" id="UP000199002"/>
    </source>
</evidence>
<evidence type="ECO:0008006" key="4">
    <source>
        <dbReference type="Google" id="ProtNLM"/>
    </source>
</evidence>
<dbReference type="EMBL" id="FNQJ01000014">
    <property type="protein sequence ID" value="SEA46374.1"/>
    <property type="molecule type" value="Genomic_DNA"/>
</dbReference>
<dbReference type="GeneID" id="34232331"/>
<dbReference type="AlphaFoldDB" id="A0A1H4BEA2"/>
<organism evidence="2 3">
    <name type="scientific">Acidovorax soli</name>
    <dbReference type="NCBI Taxonomy" id="592050"/>
    <lineage>
        <taxon>Bacteria</taxon>
        <taxon>Pseudomonadati</taxon>
        <taxon>Pseudomonadota</taxon>
        <taxon>Betaproteobacteria</taxon>
        <taxon>Burkholderiales</taxon>
        <taxon>Comamonadaceae</taxon>
        <taxon>Acidovorax</taxon>
    </lineage>
</organism>
<evidence type="ECO:0000256" key="1">
    <source>
        <dbReference type="SAM" id="SignalP"/>
    </source>
</evidence>
<evidence type="ECO:0000313" key="2">
    <source>
        <dbReference type="EMBL" id="SEA46374.1"/>
    </source>
</evidence>
<proteinExistence type="predicted"/>
<dbReference type="Proteomes" id="UP000199002">
    <property type="component" value="Unassembled WGS sequence"/>
</dbReference>
<sequence>MQSPLYLVLAAALILPVATLAASPAAHDHGAATPQKIERNAGKKWHIDAPLRQGMNAMHKAVNRTLPLAHAGKARAADYDAFGAEVSKQVAFIVENCKLEPQADAQLHVVIGEILGGVDAAQGKEGEQARAAGVVKVAQALNTYGSHFNHSGWKAIALPH</sequence>
<feature type="chain" id="PRO_5011742530" description="DnrO protein" evidence="1">
    <location>
        <begin position="22"/>
        <end position="160"/>
    </location>
</feature>
<keyword evidence="3" id="KW-1185">Reference proteome</keyword>
<reference evidence="3" key="1">
    <citation type="submission" date="2016-10" db="EMBL/GenBank/DDBJ databases">
        <authorList>
            <person name="Varghese N."/>
            <person name="Submissions S."/>
        </authorList>
    </citation>
    <scope>NUCLEOTIDE SEQUENCE [LARGE SCALE GENOMIC DNA]</scope>
    <source>
        <strain evidence="3">DSM 25157</strain>
    </source>
</reference>